<dbReference type="GO" id="GO:0005886">
    <property type="term" value="C:plasma membrane"/>
    <property type="evidence" value="ECO:0007669"/>
    <property type="project" value="UniProtKB-SubCell"/>
</dbReference>
<feature type="transmembrane region" description="Helical" evidence="6">
    <location>
        <begin position="242"/>
        <end position="260"/>
    </location>
</feature>
<evidence type="ECO:0000256" key="1">
    <source>
        <dbReference type="ARBA" id="ARBA00004651"/>
    </source>
</evidence>
<keyword evidence="3 6" id="KW-0812">Transmembrane</keyword>
<dbReference type="PATRIC" id="fig|445709.3.peg.3489"/>
<evidence type="ECO:0000256" key="4">
    <source>
        <dbReference type="ARBA" id="ARBA00022989"/>
    </source>
</evidence>
<evidence type="ECO:0000256" key="5">
    <source>
        <dbReference type="ARBA" id="ARBA00023136"/>
    </source>
</evidence>
<dbReference type="GO" id="GO:0022857">
    <property type="term" value="F:transmembrane transporter activity"/>
    <property type="evidence" value="ECO:0007669"/>
    <property type="project" value="InterPro"/>
</dbReference>
<keyword evidence="9" id="KW-1185">Reference proteome</keyword>
<feature type="transmembrane region" description="Helical" evidence="6">
    <location>
        <begin position="204"/>
        <end position="230"/>
    </location>
</feature>
<feature type="transmembrane region" description="Helical" evidence="6">
    <location>
        <begin position="272"/>
        <end position="290"/>
    </location>
</feature>
<dbReference type="PROSITE" id="PS50850">
    <property type="entry name" value="MFS"/>
    <property type="match status" value="1"/>
</dbReference>
<dbReference type="InterPro" id="IPR011701">
    <property type="entry name" value="MFS"/>
</dbReference>
<feature type="transmembrane region" description="Helical" evidence="6">
    <location>
        <begin position="7"/>
        <end position="31"/>
    </location>
</feature>
<dbReference type="InterPro" id="IPR050189">
    <property type="entry name" value="MFS_Efflux_Transporters"/>
</dbReference>
<dbReference type="RefSeq" id="WP_047215489.1">
    <property type="nucleotide sequence ID" value="NZ_CP011568.3"/>
</dbReference>
<comment type="subcellular location">
    <subcellularLocation>
        <location evidence="1">Cell membrane</location>
        <topology evidence="1">Multi-pass membrane protein</topology>
    </subcellularLocation>
</comment>
<feature type="transmembrane region" description="Helical" evidence="6">
    <location>
        <begin position="100"/>
        <end position="121"/>
    </location>
</feature>
<evidence type="ECO:0000313" key="9">
    <source>
        <dbReference type="Proteomes" id="UP000036700"/>
    </source>
</evidence>
<dbReference type="Proteomes" id="UP000036700">
    <property type="component" value="Chromosome"/>
</dbReference>
<sequence>MNDRRRAYALATLTAAYFVMGTTTMAAIGALPSIADGLHVSRGAVANLISVFALTYAVGAPLIQMVLGFLERRALLLGGLSLAALGALLAAAAPNYGVLFAARVLTALGAAAIGPVASALGAGLVERHQQGRALAAVFMGMTISSVLSMPASAWISLNIGWRPLFVAVAGLNLGVIAAVLVFVKVREAGQRMALRELVGLLRQPAIASGVSVVFLQMAGLFASYTLIVPLLRERFGLSGGEASSALLVFGVASVVGNVAARWVATRWSAERSLAVALGVLVGTFALAYVAPGVSAVAFVVLILWAVANDVFVPAQQRRLVELAPHARGVVLALNASALYIGMSAGSAVAGRVYSAAGAHALPLASMLLLLAALGMLQLSRRPARPARAAACLNAD</sequence>
<dbReference type="PANTHER" id="PTHR43124:SF10">
    <property type="entry name" value="PURINE EFFLUX PUMP PBUE"/>
    <property type="match status" value="1"/>
</dbReference>
<accession>A0A0G3EU77</accession>
<dbReference type="InterPro" id="IPR036259">
    <property type="entry name" value="MFS_trans_sf"/>
</dbReference>
<dbReference type="InterPro" id="IPR020846">
    <property type="entry name" value="MFS_dom"/>
</dbReference>
<evidence type="ECO:0000256" key="2">
    <source>
        <dbReference type="ARBA" id="ARBA00022475"/>
    </source>
</evidence>
<dbReference type="KEGG" id="ptx:ABW99_16510"/>
<evidence type="ECO:0000259" key="7">
    <source>
        <dbReference type="PROSITE" id="PS50850"/>
    </source>
</evidence>
<feature type="transmembrane region" description="Helical" evidence="6">
    <location>
        <begin position="133"/>
        <end position="155"/>
    </location>
</feature>
<dbReference type="EMBL" id="CP011568">
    <property type="protein sequence ID" value="AKJ69574.1"/>
    <property type="molecule type" value="Genomic_DNA"/>
</dbReference>
<feature type="transmembrane region" description="Helical" evidence="6">
    <location>
        <begin position="326"/>
        <end position="348"/>
    </location>
</feature>
<dbReference type="AlphaFoldDB" id="A0A0G3EU77"/>
<dbReference type="STRING" id="445709.ABW99_16510"/>
<protein>
    <recommendedName>
        <fullName evidence="7">Major facilitator superfamily (MFS) profile domain-containing protein</fullName>
    </recommendedName>
</protein>
<feature type="transmembrane region" description="Helical" evidence="6">
    <location>
        <begin position="75"/>
        <end position="94"/>
    </location>
</feature>
<feature type="domain" description="Major facilitator superfamily (MFS) profile" evidence="7">
    <location>
        <begin position="9"/>
        <end position="383"/>
    </location>
</feature>
<feature type="transmembrane region" description="Helical" evidence="6">
    <location>
        <begin position="296"/>
        <end position="314"/>
    </location>
</feature>
<feature type="transmembrane region" description="Helical" evidence="6">
    <location>
        <begin position="360"/>
        <end position="378"/>
    </location>
</feature>
<evidence type="ECO:0000313" key="8">
    <source>
        <dbReference type="EMBL" id="AKJ69574.1"/>
    </source>
</evidence>
<reference evidence="9" key="1">
    <citation type="submission" date="2015-06" db="EMBL/GenBank/DDBJ databases">
        <authorList>
            <person name="Lim Y.L."/>
            <person name="Ee R."/>
            <person name="Yong D."/>
            <person name="How K.Y."/>
            <person name="Yin W.F."/>
            <person name="Chan K.G."/>
        </authorList>
    </citation>
    <scope>NUCLEOTIDE SEQUENCE [LARGE SCALE GENOMIC DNA]</scope>
    <source>
        <strain evidence="9">DSM 25325</strain>
    </source>
</reference>
<dbReference type="SUPFAM" id="SSF103473">
    <property type="entry name" value="MFS general substrate transporter"/>
    <property type="match status" value="1"/>
</dbReference>
<name>A0A0G3EU77_9BURK</name>
<organism evidence="8 9">
    <name type="scientific">Pandoraea thiooxydans</name>
    <dbReference type="NCBI Taxonomy" id="445709"/>
    <lineage>
        <taxon>Bacteria</taxon>
        <taxon>Pseudomonadati</taxon>
        <taxon>Pseudomonadota</taxon>
        <taxon>Betaproteobacteria</taxon>
        <taxon>Burkholderiales</taxon>
        <taxon>Burkholderiaceae</taxon>
        <taxon>Pandoraea</taxon>
    </lineage>
</organism>
<dbReference type="Pfam" id="PF07690">
    <property type="entry name" value="MFS_1"/>
    <property type="match status" value="1"/>
</dbReference>
<feature type="transmembrane region" description="Helical" evidence="6">
    <location>
        <begin position="161"/>
        <end position="183"/>
    </location>
</feature>
<keyword evidence="4 6" id="KW-1133">Transmembrane helix</keyword>
<dbReference type="Gene3D" id="1.20.1250.20">
    <property type="entry name" value="MFS general substrate transporter like domains"/>
    <property type="match status" value="1"/>
</dbReference>
<dbReference type="OrthoDB" id="7029536at2"/>
<keyword evidence="2" id="KW-1003">Cell membrane</keyword>
<keyword evidence="5 6" id="KW-0472">Membrane</keyword>
<evidence type="ECO:0000256" key="3">
    <source>
        <dbReference type="ARBA" id="ARBA00022692"/>
    </source>
</evidence>
<evidence type="ECO:0000256" key="6">
    <source>
        <dbReference type="SAM" id="Phobius"/>
    </source>
</evidence>
<feature type="transmembrane region" description="Helical" evidence="6">
    <location>
        <begin position="43"/>
        <end position="63"/>
    </location>
</feature>
<dbReference type="CDD" id="cd17324">
    <property type="entry name" value="MFS_NepI_like"/>
    <property type="match status" value="1"/>
</dbReference>
<dbReference type="PANTHER" id="PTHR43124">
    <property type="entry name" value="PURINE EFFLUX PUMP PBUE"/>
    <property type="match status" value="1"/>
</dbReference>
<gene>
    <name evidence="8" type="ORF">ABW99_16510</name>
</gene>
<proteinExistence type="predicted"/>